<evidence type="ECO:0000313" key="3">
    <source>
        <dbReference type="EMBL" id="CFS02202.1"/>
    </source>
</evidence>
<dbReference type="InterPro" id="IPR029787">
    <property type="entry name" value="Nucleotide_cyclase"/>
</dbReference>
<dbReference type="Proteomes" id="UP000048948">
    <property type="component" value="Unassembled WGS sequence"/>
</dbReference>
<name>A0A0E8NUY9_MYCTX</name>
<dbReference type="Proteomes" id="UP000039021">
    <property type="component" value="Unassembled WGS sequence"/>
</dbReference>
<dbReference type="Proteomes" id="UP000046947">
    <property type="component" value="Unassembled WGS sequence"/>
</dbReference>
<dbReference type="EMBL" id="CSAJ01000508">
    <property type="protein sequence ID" value="COW78605.1"/>
    <property type="molecule type" value="Genomic_DNA"/>
</dbReference>
<dbReference type="Gene3D" id="3.30.70.1230">
    <property type="entry name" value="Nucleotide cyclase"/>
    <property type="match status" value="1"/>
</dbReference>
<evidence type="ECO:0000313" key="2">
    <source>
        <dbReference type="EMBL" id="CFE47003.1"/>
    </source>
</evidence>
<dbReference type="Proteomes" id="UP000300237">
    <property type="component" value="Chromosome"/>
</dbReference>
<dbReference type="Proteomes" id="UP000039217">
    <property type="component" value="Unassembled WGS sequence"/>
</dbReference>
<evidence type="ECO:0000313" key="5">
    <source>
        <dbReference type="EMBL" id="CKS72076.1"/>
    </source>
</evidence>
<dbReference type="Proteomes" id="UP000045842">
    <property type="component" value="Unassembled WGS sequence"/>
</dbReference>
<dbReference type="Proteomes" id="UP000046680">
    <property type="component" value="Unassembled WGS sequence"/>
</dbReference>
<evidence type="ECO:0000313" key="7">
    <source>
        <dbReference type="EMBL" id="CNU55840.1"/>
    </source>
</evidence>
<evidence type="ECO:0000313" key="20">
    <source>
        <dbReference type="Proteomes" id="UP000046680"/>
    </source>
</evidence>
<reference evidence="13 27" key="5">
    <citation type="submission" date="2017-02" db="EMBL/GenBank/DDBJ databases">
        <title>Protein polymorphisms may explain contrasting epidemiological fitness of two variants of a multidrug-resistant Mycobacterium tuberculosis strain.</title>
        <authorList>
            <person name="Bigi M.M."/>
            <person name="Lopez B."/>
            <person name="Blanco F.C."/>
            <person name="Sasiain M.C."/>
            <person name="De La Barrera S."/>
            <person name="Ritacco V."/>
            <person name="Bigi F."/>
            <person name="Soria M.A."/>
        </authorList>
    </citation>
    <scope>NUCLEOTIDE SEQUENCE [LARGE SCALE GENOMIC DNA]</scope>
    <source>
        <strain evidence="13 27">6548</strain>
    </source>
</reference>
<evidence type="ECO:0000313" key="25">
    <source>
        <dbReference type="Proteomes" id="UP000049023"/>
    </source>
</evidence>
<dbReference type="EMBL" id="CQQC01000194">
    <property type="protein sequence ID" value="CNU55840.1"/>
    <property type="molecule type" value="Genomic_DNA"/>
</dbReference>
<sequence length="66" mass="6929">MGRSVRHGDDLFGRNVAMTARVAGQAVGGQILVGEPVHDAVSDCADIRFGSYRLFSLDAAPGPDLD</sequence>
<dbReference type="Proteomes" id="UP000049023">
    <property type="component" value="Unassembled WGS sequence"/>
</dbReference>
<evidence type="ECO:0000313" key="14">
    <source>
        <dbReference type="EMBL" id="VCU49373.1"/>
    </source>
</evidence>
<evidence type="ECO:0000313" key="9">
    <source>
        <dbReference type="EMBL" id="COV73845.1"/>
    </source>
</evidence>
<organism evidence="10 15">
    <name type="scientific">Mycobacterium tuberculosis</name>
    <dbReference type="NCBI Taxonomy" id="1773"/>
    <lineage>
        <taxon>Bacteria</taxon>
        <taxon>Bacillati</taxon>
        <taxon>Actinomycetota</taxon>
        <taxon>Actinomycetes</taxon>
        <taxon>Mycobacteriales</taxon>
        <taxon>Mycobacteriaceae</taxon>
        <taxon>Mycobacterium</taxon>
        <taxon>Mycobacterium tuberculosis complex</taxon>
    </lineage>
</organism>
<reference evidence="10" key="3">
    <citation type="submission" date="2015-03" db="EMBL/GenBank/DDBJ databases">
        <authorList>
            <person name="Murphy D."/>
        </authorList>
    </citation>
    <scope>NUCLEOTIDE SEQUENCE [LARGE SCALE GENOMIC DNA]</scope>
    <source>
        <strain evidence="10">K00500041</strain>
    </source>
</reference>
<evidence type="ECO:0000313" key="28">
    <source>
        <dbReference type="Proteomes" id="UP000300237"/>
    </source>
</evidence>
<dbReference type="OMA" id="QNVYPVD"/>
<reference evidence="6 26" key="1">
    <citation type="submission" date="2015-03" db="EMBL/GenBank/DDBJ databases">
        <authorList>
            <consortium name="Pathogen Informatics"/>
            <person name="Murphy D."/>
        </authorList>
    </citation>
    <scope>NUCLEOTIDE SEQUENCE</scope>
    <source>
        <strain evidence="6 26">0268S</strain>
        <strain evidence="12">N09902308</strain>
    </source>
</reference>
<dbReference type="Proteomes" id="UP000044938">
    <property type="component" value="Unassembled WGS sequence"/>
</dbReference>
<evidence type="ECO:0000313" key="24">
    <source>
        <dbReference type="Proteomes" id="UP000048948"/>
    </source>
</evidence>
<evidence type="ECO:0000313" key="4">
    <source>
        <dbReference type="EMBL" id="CKQ82233.1"/>
    </source>
</evidence>
<dbReference type="EMBL" id="CFOE01000014">
    <property type="protein sequence ID" value="CFE35114.1"/>
    <property type="molecule type" value="Genomic_DNA"/>
</dbReference>
<dbReference type="EMBL" id="CSAD01000228">
    <property type="protein sequence ID" value="COV46086.1"/>
    <property type="molecule type" value="Genomic_DNA"/>
</dbReference>
<dbReference type="Proteomes" id="UP000048289">
    <property type="component" value="Unassembled WGS sequence"/>
</dbReference>
<dbReference type="EMBL" id="LWDQ01000001">
    <property type="protein sequence ID" value="OMH59030.1"/>
    <property type="molecule type" value="Genomic_DNA"/>
</dbReference>
<evidence type="ECO:0000313" key="12">
    <source>
        <dbReference type="EMBL" id="COX69343.1"/>
    </source>
</evidence>
<dbReference type="EMBL" id="CNGE01000422">
    <property type="protein sequence ID" value="CKS72076.1"/>
    <property type="molecule type" value="Genomic_DNA"/>
</dbReference>
<dbReference type="Proteomes" id="UP000038802">
    <property type="component" value="Unassembled WGS sequence"/>
</dbReference>
<evidence type="ECO:0000313" key="17">
    <source>
        <dbReference type="Proteomes" id="UP000039217"/>
    </source>
</evidence>
<dbReference type="EMBL" id="CSBK01000642">
    <property type="protein sequence ID" value="COX69343.1"/>
    <property type="molecule type" value="Genomic_DNA"/>
</dbReference>
<dbReference type="Proteomes" id="UP000048600">
    <property type="component" value="Unassembled WGS sequence"/>
</dbReference>
<dbReference type="EMBL" id="CFOH01000052">
    <property type="protein sequence ID" value="CFE47003.1"/>
    <property type="molecule type" value="Genomic_DNA"/>
</dbReference>
<evidence type="ECO:0000313" key="13">
    <source>
        <dbReference type="EMBL" id="OMH59030.1"/>
    </source>
</evidence>
<dbReference type="EMBL" id="CNFU01000011">
    <property type="protein sequence ID" value="CKQ82233.1"/>
    <property type="molecule type" value="Genomic_DNA"/>
</dbReference>
<dbReference type="STRING" id="115862.BBG46_06020"/>
<evidence type="ECO:0000313" key="10">
    <source>
        <dbReference type="EMBL" id="COV90654.1"/>
    </source>
</evidence>
<accession>A0A0E8NUY9</accession>
<protein>
    <submittedName>
        <fullName evidence="13">Adenylate and Guanylate cyclase catalytic domain protein</fullName>
    </submittedName>
    <submittedName>
        <fullName evidence="10">Conserved protein of uncharacterized function (Part2)</fullName>
    </submittedName>
</protein>
<gene>
    <name evidence="13" type="ORF">A4S10_01193</name>
    <name evidence="14" type="ORF">DKC2_1194</name>
    <name evidence="3" type="ORF">ERS007657_03615</name>
    <name evidence="7" type="ORF">ERS007661_00855</name>
    <name evidence="8" type="ORF">ERS007679_01889</name>
    <name evidence="1" type="ORF">ERS007681_00221</name>
    <name evidence="2" type="ORF">ERS007688_00550</name>
    <name evidence="10" type="ORF">ERS007703_02282</name>
    <name evidence="11" type="ORF">ERS007720_03275</name>
    <name evidence="12" type="ORF">ERS007739_01613</name>
    <name evidence="9" type="ORF">ERS007741_00551</name>
    <name evidence="5" type="ORF">ERS027646_02351</name>
    <name evidence="4" type="ORF">ERS027661_00121</name>
    <name evidence="6" type="ORF">ERS094118_03396</name>
</gene>
<dbReference type="Proteomes" id="UP000050139">
    <property type="component" value="Unassembled WGS sequence"/>
</dbReference>
<dbReference type="EMBL" id="LR027516">
    <property type="protein sequence ID" value="VCU49373.1"/>
    <property type="molecule type" value="Genomic_DNA"/>
</dbReference>
<dbReference type="EMBL" id="COPH01000031">
    <property type="protein sequence ID" value="CLW82611.1"/>
    <property type="molecule type" value="Genomic_DNA"/>
</dbReference>
<dbReference type="EMBL" id="CSAE01000237">
    <property type="protein sequence ID" value="COV90654.1"/>
    <property type="molecule type" value="Genomic_DNA"/>
</dbReference>
<proteinExistence type="predicted"/>
<evidence type="ECO:0000313" key="27">
    <source>
        <dbReference type="Proteomes" id="UP000189452"/>
    </source>
</evidence>
<evidence type="ECO:0000313" key="11">
    <source>
        <dbReference type="EMBL" id="COW78605.1"/>
    </source>
</evidence>
<evidence type="ECO:0000313" key="26">
    <source>
        <dbReference type="Proteomes" id="UP000050139"/>
    </source>
</evidence>
<reference evidence="13 27" key="4">
    <citation type="submission" date="2016-04" db="EMBL/GenBank/DDBJ databases">
        <authorList>
            <person name="Bigi M."/>
            <person name="Bigi F."/>
            <person name="Soria M.A."/>
        </authorList>
    </citation>
    <scope>NUCLEOTIDE SEQUENCE [LARGE SCALE GENOMIC DNA]</scope>
    <source>
        <strain evidence="13 27">6548</strain>
    </source>
</reference>
<evidence type="ECO:0000313" key="15">
    <source>
        <dbReference type="Proteomes" id="UP000038802"/>
    </source>
</evidence>
<dbReference type="PATRIC" id="fig|1773.211.peg.2787"/>
<evidence type="ECO:0000313" key="23">
    <source>
        <dbReference type="Proteomes" id="UP000048600"/>
    </source>
</evidence>
<dbReference type="SUPFAM" id="SSF55073">
    <property type="entry name" value="Nucleotide cyclase"/>
    <property type="match status" value="1"/>
</dbReference>
<evidence type="ECO:0000313" key="19">
    <source>
        <dbReference type="Proteomes" id="UP000045842"/>
    </source>
</evidence>
<dbReference type="AlphaFoldDB" id="A0A0E8NUY9"/>
<dbReference type="EMBL" id="CGCX01001838">
    <property type="protein sequence ID" value="CFS02202.1"/>
    <property type="molecule type" value="Genomic_DNA"/>
</dbReference>
<reference evidence="14 28" key="6">
    <citation type="submission" date="2018-08" db="EMBL/GenBank/DDBJ databases">
        <authorList>
            <person name="Fokvardsen B D."/>
            <person name="Norman A."/>
        </authorList>
    </citation>
    <scope>NUCLEOTIDE SEQUENCE [LARGE SCALE GENOMIC DNA]</scope>
    <source>
        <strain evidence="14 28">DKC2</strain>
    </source>
</reference>
<evidence type="ECO:0000313" key="8">
    <source>
        <dbReference type="EMBL" id="COV46086.1"/>
    </source>
</evidence>
<evidence type="ECO:0000313" key="18">
    <source>
        <dbReference type="Proteomes" id="UP000044938"/>
    </source>
</evidence>
<evidence type="ECO:0000313" key="6">
    <source>
        <dbReference type="EMBL" id="CLW82611.1"/>
    </source>
</evidence>
<dbReference type="EMBL" id="CHKL01000034">
    <property type="protein sequence ID" value="COV73845.1"/>
    <property type="molecule type" value="Genomic_DNA"/>
</dbReference>
<reference evidence="15 16" key="2">
    <citation type="submission" date="2015-03" db="EMBL/GenBank/DDBJ databases">
        <authorList>
            <consortium name="Pathogen Informatics"/>
        </authorList>
    </citation>
    <scope>NUCLEOTIDE SEQUENCE [LARGE SCALE GENOMIC DNA]</scope>
    <source>
        <strain evidence="5 24">Bir 172</strain>
        <strain evidence="4 25">Bir 187</strain>
        <strain evidence="3 20">C09601061</strain>
        <strain evidence="7 17">D00501624</strain>
        <strain evidence="8 19">G09801536</strain>
        <strain evidence="1 22">G09901357</strain>
        <strain evidence="2 21">H09601792</strain>
        <strain evidence="15">K00500041</strain>
        <strain evidence="11 18">M09401471</strain>
        <strain evidence="16">N09902308</strain>
        <strain evidence="9 23">P00601463</strain>
    </source>
</reference>
<dbReference type="Proteomes" id="UP000189452">
    <property type="component" value="Chromosome"/>
</dbReference>
<evidence type="ECO:0000313" key="16">
    <source>
        <dbReference type="Proteomes" id="UP000039021"/>
    </source>
</evidence>
<evidence type="ECO:0000313" key="22">
    <source>
        <dbReference type="Proteomes" id="UP000048289"/>
    </source>
</evidence>
<evidence type="ECO:0000313" key="1">
    <source>
        <dbReference type="EMBL" id="CFE35114.1"/>
    </source>
</evidence>
<evidence type="ECO:0000313" key="21">
    <source>
        <dbReference type="Proteomes" id="UP000046947"/>
    </source>
</evidence>